<reference evidence="2 3" key="2">
    <citation type="journal article" date="2018" name="Proc. Natl. Acad. Sci.">
        <title>RNAi is a critical determinant of centromere evolution in closely related fungi.</title>
        <authorList>
            <person name="Yadav V."/>
            <person name="Sun S."/>
            <person name="Billmyre R.B."/>
            <person name="Thimmappa B.C."/>
            <person name="Shea T."/>
            <person name="Lintner R."/>
            <person name="Bakkeren G."/>
            <person name="Cuomo C.A."/>
            <person name="Heitman J."/>
            <person name="Sanyal K."/>
        </authorList>
    </citation>
    <scope>NUCLEOTIDE SEQUENCE [LARGE SCALE GENOMIC DNA]</scope>
    <source>
        <strain evidence="2 3">R265</strain>
    </source>
</reference>
<keyword evidence="3" id="KW-1185">Reference proteome</keyword>
<dbReference type="VEuPathDB" id="FungiDB:CNBG_1150"/>
<dbReference type="GeneID" id="88177471"/>
<dbReference type="AlphaFoldDB" id="A0A095C3Z5"/>
<feature type="compositionally biased region" description="Basic and acidic residues" evidence="1">
    <location>
        <begin position="680"/>
        <end position="689"/>
    </location>
</feature>
<dbReference type="HOGENOM" id="CLU_366010_0_0_1"/>
<feature type="region of interest" description="Disordered" evidence="1">
    <location>
        <begin position="334"/>
        <end position="700"/>
    </location>
</feature>
<accession>A0A095C3Z5</accession>
<feature type="compositionally biased region" description="Low complexity" evidence="1">
    <location>
        <begin position="413"/>
        <end position="436"/>
    </location>
</feature>
<feature type="region of interest" description="Disordered" evidence="1">
    <location>
        <begin position="128"/>
        <end position="213"/>
    </location>
</feature>
<feature type="compositionally biased region" description="Polar residues" evidence="1">
    <location>
        <begin position="623"/>
        <end position="635"/>
    </location>
</feature>
<feature type="region of interest" description="Disordered" evidence="1">
    <location>
        <begin position="244"/>
        <end position="313"/>
    </location>
</feature>
<feature type="compositionally biased region" description="Polar residues" evidence="1">
    <location>
        <begin position="175"/>
        <end position="210"/>
    </location>
</feature>
<name>A0A095C3Z5_CRYD2</name>
<sequence>MSRRREAAELARALQLSTQQAQTISKTSPQFLSSSDTSGATQESKEMELRPVNHAVNHAEDSAAQQVFPLRPDMSGEFMPPPNLVPATVETIEAGASSGARQFTYPSEIGTFTPSNGNPDTSILVPCTDSNNTPTTNTTSSSKTLLSSSLPPHLQPASDGSYSSPAPFAPHYVQGSFSNNDSHPSHVSNTEVSSNRPLFSPTQLQSNVLPESSVGLPTKKVKTYGKSSHAAPLSPINRLDDGLAAPTGISSSSPHAAHLQDKGKPTIFSSDGEDGGPFTRLGGSAPGASGSAGLRRSSQSPLKHANLTSPDPLDSLAKKRKLLAASRAVVEVPLPDHVSPTKKASEVPRRDKDGAIRKRKRAESAGIEKPASRGKEVEQPQVASEEELLQSSPPHVDLPVETSTLLHAPVNPQTSQVSSISAQSSTLSIIISTSTSEPAPKPKCKKRRFDPTEIPDVDDGVDEDFQPTMRKAKPKPKAKTKPKETKKKKEKEAPGKKGKNAPSSAEVGEEPDNLPATGDSASHDTEQSTVTSNVAEAVEPALTPAPATERTPHVQSLPEPQFPTASEPALEPIAAAPEPKKTKISKEKASSKKKATQQPTKVPDKENSKSPSKFPSKSPTKPANPQVQPSSSTDAAKSPTPPRQPLARASSNTSISTPQPLSSSSRPMASGGREGTPVDVKFRNPRKDLPSVLAKFGGHKRTGMSKKLKIVSLHSKIGPPAKALPPVPKKPQKKVESEDDDDDVDGEKKVKPGSKEWLMMED</sequence>
<evidence type="ECO:0000313" key="2">
    <source>
        <dbReference type="EMBL" id="KGB75312.1"/>
    </source>
</evidence>
<reference evidence="2 3" key="1">
    <citation type="journal article" date="2011" name="MBio">
        <title>Genome variation in Cryptococcus gattii, an emerging pathogen of immunocompetent hosts.</title>
        <authorList>
            <person name="D'Souza C.A."/>
            <person name="Kronstad J.W."/>
            <person name="Taylor G."/>
            <person name="Warren R."/>
            <person name="Yuen M."/>
            <person name="Hu G."/>
            <person name="Jung W.H."/>
            <person name="Sham A."/>
            <person name="Kidd S.E."/>
            <person name="Tangen K."/>
            <person name="Lee N."/>
            <person name="Zeilmaker T."/>
            <person name="Sawkins J."/>
            <person name="McVicker G."/>
            <person name="Shah S."/>
            <person name="Gnerre S."/>
            <person name="Griggs A."/>
            <person name="Zeng Q."/>
            <person name="Bartlett K."/>
            <person name="Li W."/>
            <person name="Wang X."/>
            <person name="Heitman J."/>
            <person name="Stajich J.E."/>
            <person name="Fraser J.A."/>
            <person name="Meyer W."/>
            <person name="Carter D."/>
            <person name="Schein J."/>
            <person name="Krzywinski M."/>
            <person name="Kwon-Chung K.J."/>
            <person name="Varma A."/>
            <person name="Wang J."/>
            <person name="Brunham R."/>
            <person name="Fyfe M."/>
            <person name="Ouellette B.F."/>
            <person name="Siddiqui A."/>
            <person name="Marra M."/>
            <person name="Jones S."/>
            <person name="Holt R."/>
            <person name="Birren B.W."/>
            <person name="Galagan J.E."/>
            <person name="Cuomo C.A."/>
        </authorList>
    </citation>
    <scope>NUCLEOTIDE SEQUENCE [LARGE SCALE GENOMIC DNA]</scope>
    <source>
        <strain evidence="2 3">R265</strain>
    </source>
</reference>
<proteinExistence type="predicted"/>
<feature type="compositionally biased region" description="Low complexity" evidence="1">
    <location>
        <begin position="609"/>
        <end position="621"/>
    </location>
</feature>
<dbReference type="Proteomes" id="UP000029445">
    <property type="component" value="Chromosome 3"/>
</dbReference>
<dbReference type="EMBL" id="CP025761">
    <property type="protein sequence ID" value="KGB75312.1"/>
    <property type="molecule type" value="Genomic_DNA"/>
</dbReference>
<evidence type="ECO:0000256" key="1">
    <source>
        <dbReference type="SAM" id="MobiDB-lite"/>
    </source>
</evidence>
<dbReference type="OMA" id="THWIADE"/>
<feature type="compositionally biased region" description="Basic and acidic residues" evidence="1">
    <location>
        <begin position="343"/>
        <end position="356"/>
    </location>
</feature>
<feature type="region of interest" description="Disordered" evidence="1">
    <location>
        <begin position="716"/>
        <end position="762"/>
    </location>
</feature>
<feature type="compositionally biased region" description="Low complexity" evidence="1">
    <location>
        <begin position="567"/>
        <end position="577"/>
    </location>
</feature>
<feature type="compositionally biased region" description="Low complexity" evidence="1">
    <location>
        <begin position="654"/>
        <end position="667"/>
    </location>
</feature>
<organism evidence="2 3">
    <name type="scientific">Cryptococcus deuterogattii (strain R265)</name>
    <name type="common">Cryptococcus gattii VGII (strain R265)</name>
    <dbReference type="NCBI Taxonomy" id="294750"/>
    <lineage>
        <taxon>Eukaryota</taxon>
        <taxon>Fungi</taxon>
        <taxon>Dikarya</taxon>
        <taxon>Basidiomycota</taxon>
        <taxon>Agaricomycotina</taxon>
        <taxon>Tremellomycetes</taxon>
        <taxon>Tremellales</taxon>
        <taxon>Cryptococcaceae</taxon>
        <taxon>Cryptococcus</taxon>
        <taxon>Cryptococcus gattii species complex</taxon>
    </lineage>
</organism>
<dbReference type="OrthoDB" id="2565126at2759"/>
<feature type="compositionally biased region" description="Low complexity" evidence="1">
    <location>
        <begin position="128"/>
        <end position="152"/>
    </location>
</feature>
<dbReference type="RefSeq" id="XP_062881266.1">
    <property type="nucleotide sequence ID" value="XM_063025311.1"/>
</dbReference>
<feature type="compositionally biased region" description="Polar residues" evidence="1">
    <location>
        <begin position="15"/>
        <end position="42"/>
    </location>
</feature>
<protein>
    <submittedName>
        <fullName evidence="2">Uncharacterized protein</fullName>
    </submittedName>
</protein>
<dbReference type="KEGG" id="cdeu:CNBG_1150"/>
<feature type="compositionally biased region" description="Low complexity" evidence="1">
    <location>
        <begin position="280"/>
        <end position="298"/>
    </location>
</feature>
<feature type="compositionally biased region" description="Acidic residues" evidence="1">
    <location>
        <begin position="453"/>
        <end position="465"/>
    </location>
</feature>
<feature type="region of interest" description="Disordered" evidence="1">
    <location>
        <begin position="1"/>
        <end position="51"/>
    </location>
</feature>
<feature type="compositionally biased region" description="Basic and acidic residues" evidence="1">
    <location>
        <begin position="578"/>
        <end position="590"/>
    </location>
</feature>
<evidence type="ECO:0000313" key="3">
    <source>
        <dbReference type="Proteomes" id="UP000029445"/>
    </source>
</evidence>
<feature type="compositionally biased region" description="Basic residues" evidence="1">
    <location>
        <begin position="470"/>
        <end position="489"/>
    </location>
</feature>
<gene>
    <name evidence="2" type="ORF">CNBG_1150</name>
</gene>